<dbReference type="CDD" id="cd19152">
    <property type="entry name" value="AKR_AKR15A"/>
    <property type="match status" value="1"/>
</dbReference>
<dbReference type="Pfam" id="PF00248">
    <property type="entry name" value="Aldo_ket_red"/>
    <property type="match status" value="1"/>
</dbReference>
<reference evidence="2 3" key="1">
    <citation type="submission" date="2019-07" db="EMBL/GenBank/DDBJ databases">
        <authorList>
            <person name="Huq M.A."/>
        </authorList>
    </citation>
    <scope>NUCLEOTIDE SEQUENCE [LARGE SCALE GENOMIC DNA]</scope>
    <source>
        <strain evidence="2 3">MAH-19</strain>
    </source>
</reference>
<accession>A0A556M9B8</accession>
<dbReference type="InterPro" id="IPR020471">
    <property type="entry name" value="AKR"/>
</dbReference>
<protein>
    <submittedName>
        <fullName evidence="2">Aldo/keto reductase</fullName>
    </submittedName>
</protein>
<proteinExistence type="predicted"/>
<name>A0A556M9B8_9SPHI</name>
<dbReference type="GO" id="GO:0005829">
    <property type="term" value="C:cytosol"/>
    <property type="evidence" value="ECO:0007669"/>
    <property type="project" value="TreeGrafter"/>
</dbReference>
<evidence type="ECO:0000313" key="3">
    <source>
        <dbReference type="Proteomes" id="UP000318733"/>
    </source>
</evidence>
<dbReference type="GO" id="GO:0016491">
    <property type="term" value="F:oxidoreductase activity"/>
    <property type="evidence" value="ECO:0007669"/>
    <property type="project" value="InterPro"/>
</dbReference>
<dbReference type="EMBL" id="VLPK01000006">
    <property type="protein sequence ID" value="TSJ36490.1"/>
    <property type="molecule type" value="Genomic_DNA"/>
</dbReference>
<dbReference type="Proteomes" id="UP000318733">
    <property type="component" value="Unassembled WGS sequence"/>
</dbReference>
<organism evidence="2 3">
    <name type="scientific">Mucilaginibacter corticis</name>
    <dbReference type="NCBI Taxonomy" id="2597670"/>
    <lineage>
        <taxon>Bacteria</taxon>
        <taxon>Pseudomonadati</taxon>
        <taxon>Bacteroidota</taxon>
        <taxon>Sphingobacteriia</taxon>
        <taxon>Sphingobacteriales</taxon>
        <taxon>Sphingobacteriaceae</taxon>
        <taxon>Mucilaginibacter</taxon>
    </lineage>
</organism>
<sequence>MTNLELPPILFGTSGLGNLYVALSDTDKKDIVAECIRHSKKPVVFDSAGKYGAGLALESLGKCLRRLRVAPDEVLISNKLGWLRTELTTSEPTFEPGVWKELQYDARQKISYDGILECFEQGNMLLNGYQAQLVSVHDPDEYLAGAADQADKEQRYRDILGAYSALAELKESGKVKAVGIGSKDWRVIERISRDVQLDWVMIANSMTVHSHPRELVIFMKKLESSGVAIINSAVFNGGFLTGSDYYNYQAVDPENHAALYRWRTAFDQLCLAYQLRPAEVAAYFGLKAPGVKSIALNTTNPKRVADNIAMAAVKIPPEFWRVMRTQGLMDESYPYEYLNED</sequence>
<gene>
    <name evidence="2" type="ORF">FO440_21910</name>
</gene>
<dbReference type="Gene3D" id="3.20.20.100">
    <property type="entry name" value="NADP-dependent oxidoreductase domain"/>
    <property type="match status" value="1"/>
</dbReference>
<keyword evidence="3" id="KW-1185">Reference proteome</keyword>
<dbReference type="SUPFAM" id="SSF51430">
    <property type="entry name" value="NAD(P)-linked oxidoreductase"/>
    <property type="match status" value="1"/>
</dbReference>
<dbReference type="InterPro" id="IPR023210">
    <property type="entry name" value="NADP_OxRdtase_dom"/>
</dbReference>
<dbReference type="RefSeq" id="WP_144250457.1">
    <property type="nucleotide sequence ID" value="NZ_VLPK01000006.1"/>
</dbReference>
<dbReference type="OrthoDB" id="9773828at2"/>
<dbReference type="PANTHER" id="PTHR42686">
    <property type="entry name" value="GH17980P-RELATED"/>
    <property type="match status" value="1"/>
</dbReference>
<feature type="domain" description="NADP-dependent oxidoreductase" evidence="1">
    <location>
        <begin position="8"/>
        <end position="321"/>
    </location>
</feature>
<dbReference type="PANTHER" id="PTHR42686:SF1">
    <property type="entry name" value="GH17980P-RELATED"/>
    <property type="match status" value="1"/>
</dbReference>
<evidence type="ECO:0000259" key="1">
    <source>
        <dbReference type="Pfam" id="PF00248"/>
    </source>
</evidence>
<dbReference type="InterPro" id="IPR036812">
    <property type="entry name" value="NAD(P)_OxRdtase_dom_sf"/>
</dbReference>
<comment type="caution">
    <text evidence="2">The sequence shown here is derived from an EMBL/GenBank/DDBJ whole genome shotgun (WGS) entry which is preliminary data.</text>
</comment>
<dbReference type="AlphaFoldDB" id="A0A556M9B8"/>
<evidence type="ECO:0000313" key="2">
    <source>
        <dbReference type="EMBL" id="TSJ36490.1"/>
    </source>
</evidence>